<gene>
    <name evidence="2" type="primary">LOC106173069</name>
</gene>
<organism evidence="1 2">
    <name type="scientific">Lingula anatina</name>
    <name type="common">Brachiopod</name>
    <name type="synonym">Lingula unguis</name>
    <dbReference type="NCBI Taxonomy" id="7574"/>
    <lineage>
        <taxon>Eukaryota</taxon>
        <taxon>Metazoa</taxon>
        <taxon>Spiralia</taxon>
        <taxon>Lophotrochozoa</taxon>
        <taxon>Brachiopoda</taxon>
        <taxon>Linguliformea</taxon>
        <taxon>Lingulata</taxon>
        <taxon>Lingulida</taxon>
        <taxon>Linguloidea</taxon>
        <taxon>Lingulidae</taxon>
        <taxon>Lingula</taxon>
    </lineage>
</organism>
<protein>
    <submittedName>
        <fullName evidence="2">Uncharacterized protein LOC106173069</fullName>
    </submittedName>
</protein>
<proteinExistence type="predicted"/>
<dbReference type="AlphaFoldDB" id="A0A2R2MMZ5"/>
<dbReference type="RefSeq" id="XP_023931603.1">
    <property type="nucleotide sequence ID" value="XM_024075835.1"/>
</dbReference>
<name>A0A2R2MMZ5_LINAN</name>
<keyword evidence="1" id="KW-1185">Reference proteome</keyword>
<dbReference type="InParanoid" id="A0A2R2MMZ5"/>
<evidence type="ECO:0000313" key="1">
    <source>
        <dbReference type="Proteomes" id="UP000085678"/>
    </source>
</evidence>
<dbReference type="KEGG" id="lak:106173069"/>
<sequence>MVHVVIVCGKVNGVVECFSKDFDRNEGYEPATSAGMKGTPHPAPVPSPYYHPPSYGSQYGYAPPPPKKRRSPLNFYFGACNSPKSWQRDIILLETSMKRHRMKVLPALCMVASFLFWEQTLAAELELNQPCDPQQDVCIAKYSSCSTLLGNVNGEKYSIVEKKAGVLEVPGSGRVCTCLPGFSAIALGQGAGARLECVPGEETSV</sequence>
<dbReference type="GeneID" id="106173069"/>
<dbReference type="Proteomes" id="UP000085678">
    <property type="component" value="Unplaced"/>
</dbReference>
<accession>A0A2R2MMZ5</accession>
<reference evidence="2" key="1">
    <citation type="submission" date="2025-08" db="UniProtKB">
        <authorList>
            <consortium name="RefSeq"/>
        </authorList>
    </citation>
    <scope>IDENTIFICATION</scope>
    <source>
        <tissue evidence="2">Gonads</tissue>
    </source>
</reference>
<evidence type="ECO:0000313" key="2">
    <source>
        <dbReference type="RefSeq" id="XP_023931603.1"/>
    </source>
</evidence>